<feature type="transmembrane region" description="Helical" evidence="5">
    <location>
        <begin position="48"/>
        <end position="68"/>
    </location>
</feature>
<sequence>MNFILNKRVTFKSNADTKSALVKYFVLAAIVLGLSYGGIWVLNGVAGIPLAVAKPITDVLLWILNFAVQRAYVFKPKGEENVR</sequence>
<keyword evidence="2 5" id="KW-0812">Transmembrane</keyword>
<dbReference type="Pfam" id="PF04138">
    <property type="entry name" value="GtrA_DPMS_TM"/>
    <property type="match status" value="1"/>
</dbReference>
<dbReference type="EMBL" id="VSSQ01069048">
    <property type="protein sequence ID" value="MPN21143.1"/>
    <property type="molecule type" value="Genomic_DNA"/>
</dbReference>
<evidence type="ECO:0000256" key="1">
    <source>
        <dbReference type="ARBA" id="ARBA00004141"/>
    </source>
</evidence>
<comment type="caution">
    <text evidence="7">The sequence shown here is derived from an EMBL/GenBank/DDBJ whole genome shotgun (WGS) entry which is preliminary data.</text>
</comment>
<accession>A0A645GB76</accession>
<name>A0A645GB76_9ZZZZ</name>
<protein>
    <recommendedName>
        <fullName evidence="6">GtrA/DPMS transmembrane domain-containing protein</fullName>
    </recommendedName>
</protein>
<organism evidence="7">
    <name type="scientific">bioreactor metagenome</name>
    <dbReference type="NCBI Taxonomy" id="1076179"/>
    <lineage>
        <taxon>unclassified sequences</taxon>
        <taxon>metagenomes</taxon>
        <taxon>ecological metagenomes</taxon>
    </lineage>
</organism>
<evidence type="ECO:0000256" key="4">
    <source>
        <dbReference type="ARBA" id="ARBA00023136"/>
    </source>
</evidence>
<feature type="domain" description="GtrA/DPMS transmembrane" evidence="6">
    <location>
        <begin position="1"/>
        <end position="74"/>
    </location>
</feature>
<proteinExistence type="predicted"/>
<evidence type="ECO:0000256" key="3">
    <source>
        <dbReference type="ARBA" id="ARBA00022989"/>
    </source>
</evidence>
<dbReference type="InterPro" id="IPR007267">
    <property type="entry name" value="GtrA_DPMS_TM"/>
</dbReference>
<dbReference type="AlphaFoldDB" id="A0A645GB76"/>
<feature type="transmembrane region" description="Helical" evidence="5">
    <location>
        <begin position="21"/>
        <end position="42"/>
    </location>
</feature>
<keyword evidence="4 5" id="KW-0472">Membrane</keyword>
<evidence type="ECO:0000256" key="2">
    <source>
        <dbReference type="ARBA" id="ARBA00022692"/>
    </source>
</evidence>
<reference evidence="7" key="1">
    <citation type="submission" date="2019-08" db="EMBL/GenBank/DDBJ databases">
        <authorList>
            <person name="Kucharzyk K."/>
            <person name="Murdoch R.W."/>
            <person name="Higgins S."/>
            <person name="Loffler F."/>
        </authorList>
    </citation>
    <scope>NUCLEOTIDE SEQUENCE</scope>
</reference>
<evidence type="ECO:0000256" key="5">
    <source>
        <dbReference type="SAM" id="Phobius"/>
    </source>
</evidence>
<dbReference type="GO" id="GO:0016020">
    <property type="term" value="C:membrane"/>
    <property type="evidence" value="ECO:0007669"/>
    <property type="project" value="UniProtKB-SubCell"/>
</dbReference>
<evidence type="ECO:0000313" key="7">
    <source>
        <dbReference type="EMBL" id="MPN21143.1"/>
    </source>
</evidence>
<keyword evidence="3 5" id="KW-1133">Transmembrane helix</keyword>
<comment type="subcellular location">
    <subcellularLocation>
        <location evidence="1">Membrane</location>
        <topology evidence="1">Multi-pass membrane protein</topology>
    </subcellularLocation>
</comment>
<gene>
    <name evidence="7" type="ORF">SDC9_168522</name>
</gene>
<evidence type="ECO:0000259" key="6">
    <source>
        <dbReference type="Pfam" id="PF04138"/>
    </source>
</evidence>
<dbReference type="GO" id="GO:0000271">
    <property type="term" value="P:polysaccharide biosynthetic process"/>
    <property type="evidence" value="ECO:0007669"/>
    <property type="project" value="InterPro"/>
</dbReference>